<dbReference type="Gene3D" id="2.60.40.150">
    <property type="entry name" value="C2 domain"/>
    <property type="match status" value="1"/>
</dbReference>
<dbReference type="GO" id="GO:0005509">
    <property type="term" value="F:calcium ion binding"/>
    <property type="evidence" value="ECO:0007669"/>
    <property type="project" value="TreeGrafter"/>
</dbReference>
<accession>A0AAD9JV14</accession>
<dbReference type="GO" id="GO:0030276">
    <property type="term" value="F:clathrin binding"/>
    <property type="evidence" value="ECO:0007669"/>
    <property type="project" value="TreeGrafter"/>
</dbReference>
<proteinExistence type="predicted"/>
<dbReference type="Pfam" id="PF00168">
    <property type="entry name" value="C2"/>
    <property type="match status" value="1"/>
</dbReference>
<dbReference type="GO" id="GO:0070382">
    <property type="term" value="C:exocytic vesicle"/>
    <property type="evidence" value="ECO:0007669"/>
    <property type="project" value="TreeGrafter"/>
</dbReference>
<dbReference type="SUPFAM" id="SSF49562">
    <property type="entry name" value="C2 domain (Calcium/lipid-binding domain, CaLB)"/>
    <property type="match status" value="1"/>
</dbReference>
<dbReference type="PANTHER" id="PTHR10024">
    <property type="entry name" value="SYNAPTOTAGMIN"/>
    <property type="match status" value="1"/>
</dbReference>
<organism evidence="2 3">
    <name type="scientific">Paralvinella palmiformis</name>
    <dbReference type="NCBI Taxonomy" id="53620"/>
    <lineage>
        <taxon>Eukaryota</taxon>
        <taxon>Metazoa</taxon>
        <taxon>Spiralia</taxon>
        <taxon>Lophotrochozoa</taxon>
        <taxon>Annelida</taxon>
        <taxon>Polychaeta</taxon>
        <taxon>Sedentaria</taxon>
        <taxon>Canalipalpata</taxon>
        <taxon>Terebellida</taxon>
        <taxon>Terebelliformia</taxon>
        <taxon>Alvinellidae</taxon>
        <taxon>Paralvinella</taxon>
    </lineage>
</organism>
<name>A0AAD9JV14_9ANNE</name>
<evidence type="ECO:0000313" key="3">
    <source>
        <dbReference type="Proteomes" id="UP001208570"/>
    </source>
</evidence>
<dbReference type="AlphaFoldDB" id="A0AAD9JV14"/>
<dbReference type="PROSITE" id="PS50004">
    <property type="entry name" value="C2"/>
    <property type="match status" value="1"/>
</dbReference>
<gene>
    <name evidence="2" type="ORF">LSH36_156g03016</name>
</gene>
<dbReference type="SMART" id="SM00239">
    <property type="entry name" value="C2"/>
    <property type="match status" value="1"/>
</dbReference>
<feature type="domain" description="C2" evidence="1">
    <location>
        <begin position="1"/>
        <end position="130"/>
    </location>
</feature>
<dbReference type="GO" id="GO:0005886">
    <property type="term" value="C:plasma membrane"/>
    <property type="evidence" value="ECO:0007669"/>
    <property type="project" value="TreeGrafter"/>
</dbReference>
<protein>
    <recommendedName>
        <fullName evidence="1">C2 domain-containing protein</fullName>
    </recommendedName>
</protein>
<dbReference type="GO" id="GO:0017156">
    <property type="term" value="P:calcium-ion regulated exocytosis"/>
    <property type="evidence" value="ECO:0007669"/>
    <property type="project" value="TreeGrafter"/>
</dbReference>
<dbReference type="GO" id="GO:0001786">
    <property type="term" value="F:phosphatidylserine binding"/>
    <property type="evidence" value="ECO:0007669"/>
    <property type="project" value="TreeGrafter"/>
</dbReference>
<sequence length="137" mass="15747">MCYCLMRSCQMKIHTTLSFVIYSRPQKRRHDNANVTLVSSSFRPIRRLVTKKKTSTKRNNNNPVWNEALVFNVNKDAIKTLHTELAIYHENLLGNSEFLGKVAIGPNSAEEELSHWNDVINSKSALARWHHLVAEDS</sequence>
<dbReference type="InterPro" id="IPR035892">
    <property type="entry name" value="C2_domain_sf"/>
</dbReference>
<evidence type="ECO:0000313" key="2">
    <source>
        <dbReference type="EMBL" id="KAK2159200.1"/>
    </source>
</evidence>
<dbReference type="GO" id="GO:0000149">
    <property type="term" value="F:SNARE binding"/>
    <property type="evidence" value="ECO:0007669"/>
    <property type="project" value="TreeGrafter"/>
</dbReference>
<dbReference type="Proteomes" id="UP001208570">
    <property type="component" value="Unassembled WGS sequence"/>
</dbReference>
<reference evidence="2" key="1">
    <citation type="journal article" date="2023" name="Mol. Biol. Evol.">
        <title>Third-Generation Sequencing Reveals the Adaptive Role of the Epigenome in Three Deep-Sea Polychaetes.</title>
        <authorList>
            <person name="Perez M."/>
            <person name="Aroh O."/>
            <person name="Sun Y."/>
            <person name="Lan Y."/>
            <person name="Juniper S.K."/>
            <person name="Young C.R."/>
            <person name="Angers B."/>
            <person name="Qian P.Y."/>
        </authorList>
    </citation>
    <scope>NUCLEOTIDE SEQUENCE</scope>
    <source>
        <strain evidence="2">P08H-3</strain>
    </source>
</reference>
<comment type="caution">
    <text evidence="2">The sequence shown here is derived from an EMBL/GenBank/DDBJ whole genome shotgun (WGS) entry which is preliminary data.</text>
</comment>
<dbReference type="EMBL" id="JAODUP010000156">
    <property type="protein sequence ID" value="KAK2159200.1"/>
    <property type="molecule type" value="Genomic_DNA"/>
</dbReference>
<keyword evidence="3" id="KW-1185">Reference proteome</keyword>
<dbReference type="GO" id="GO:0005544">
    <property type="term" value="F:calcium-dependent phospholipid binding"/>
    <property type="evidence" value="ECO:0007669"/>
    <property type="project" value="TreeGrafter"/>
</dbReference>
<evidence type="ECO:0000259" key="1">
    <source>
        <dbReference type="PROSITE" id="PS50004"/>
    </source>
</evidence>
<dbReference type="InterPro" id="IPR000008">
    <property type="entry name" value="C2_dom"/>
</dbReference>
<dbReference type="PANTHER" id="PTHR10024:SF383">
    <property type="entry name" value="C2 DOMAIN-CONTAINING PROTEIN"/>
    <property type="match status" value="1"/>
</dbReference>